<evidence type="ECO:0000256" key="1">
    <source>
        <dbReference type="SAM" id="MobiDB-lite"/>
    </source>
</evidence>
<dbReference type="EMBL" id="CAJPWZ010001964">
    <property type="protein sequence ID" value="CAG2227448.1"/>
    <property type="molecule type" value="Genomic_DNA"/>
</dbReference>
<dbReference type="AlphaFoldDB" id="A0A8S3TE27"/>
<sequence>MSEVKVSKRGRKRYLTDSERKQRRAAVNAKQNKNRIYIGTQYDRWIELKSILRLQTHTEVANILLDLYEKHHSKINQRTPVPNEINNRPTSPPHQKKNQEDTSAINAGVVNTRDVCSFEDQPDIVEPVEDSEARKNQETIMKLILTSESSIFLEWPDNEIYIENDSLAPSDDEFPEYIIQYEYDKEAIAMEDQESLHSEEVKMEMIDSDGIYDNEFYVVYLDHVYCQRPYVNFGELVYVRTLERFERERTRKRFNILRDECKINLTGHANFELVKKSKYVRYIELYDTENPTIQTCITIYENSGVEIIVHGQKLSDSHAIWKTLVLPSEFVGIEQVQELLQTVSYYTVCIGNPDPDFLNNLPLGDYGNRPSSTSPGYLEENFGAYYRYFHYNRTIRSSNCSFLSLIERCKNCKIYRKTLINKKNQLDWLHDRNGH</sequence>
<dbReference type="Proteomes" id="UP000683360">
    <property type="component" value="Unassembled WGS sequence"/>
</dbReference>
<evidence type="ECO:0000313" key="2">
    <source>
        <dbReference type="EMBL" id="CAG2227448.1"/>
    </source>
</evidence>
<keyword evidence="3" id="KW-1185">Reference proteome</keyword>
<evidence type="ECO:0000313" key="3">
    <source>
        <dbReference type="Proteomes" id="UP000683360"/>
    </source>
</evidence>
<accession>A0A8S3TE27</accession>
<feature type="region of interest" description="Disordered" evidence="1">
    <location>
        <begin position="1"/>
        <end position="28"/>
    </location>
</feature>
<proteinExistence type="predicted"/>
<organism evidence="2 3">
    <name type="scientific">Mytilus edulis</name>
    <name type="common">Blue mussel</name>
    <dbReference type="NCBI Taxonomy" id="6550"/>
    <lineage>
        <taxon>Eukaryota</taxon>
        <taxon>Metazoa</taxon>
        <taxon>Spiralia</taxon>
        <taxon>Lophotrochozoa</taxon>
        <taxon>Mollusca</taxon>
        <taxon>Bivalvia</taxon>
        <taxon>Autobranchia</taxon>
        <taxon>Pteriomorphia</taxon>
        <taxon>Mytilida</taxon>
        <taxon>Mytiloidea</taxon>
        <taxon>Mytilidae</taxon>
        <taxon>Mytilinae</taxon>
        <taxon>Mytilus</taxon>
    </lineage>
</organism>
<gene>
    <name evidence="2" type="ORF">MEDL_40496</name>
</gene>
<reference evidence="2" key="1">
    <citation type="submission" date="2021-03" db="EMBL/GenBank/DDBJ databases">
        <authorList>
            <person name="Bekaert M."/>
        </authorList>
    </citation>
    <scope>NUCLEOTIDE SEQUENCE</scope>
</reference>
<name>A0A8S3TE27_MYTED</name>
<feature type="compositionally biased region" description="Polar residues" evidence="1">
    <location>
        <begin position="76"/>
        <end position="89"/>
    </location>
</feature>
<dbReference type="OrthoDB" id="6111640at2759"/>
<comment type="caution">
    <text evidence="2">The sequence shown here is derived from an EMBL/GenBank/DDBJ whole genome shotgun (WGS) entry which is preliminary data.</text>
</comment>
<protein>
    <submittedName>
        <fullName evidence="2">Uncharacterized protein</fullName>
    </submittedName>
</protein>
<feature type="region of interest" description="Disordered" evidence="1">
    <location>
        <begin position="75"/>
        <end position="101"/>
    </location>
</feature>